<feature type="transmembrane region" description="Helical" evidence="7">
    <location>
        <begin position="442"/>
        <end position="461"/>
    </location>
</feature>
<dbReference type="GeneID" id="96007763"/>
<evidence type="ECO:0000256" key="5">
    <source>
        <dbReference type="ARBA" id="ARBA00023136"/>
    </source>
</evidence>
<comment type="subcellular location">
    <subcellularLocation>
        <location evidence="1">Membrane</location>
        <topology evidence="1">Multi-pass membrane protein</topology>
    </subcellularLocation>
</comment>
<dbReference type="PANTHER" id="PTHR22950:SF461">
    <property type="entry name" value="AMINO ACID TRANSPORTER TRANSMEMBRANE DOMAIN-CONTAINING PROTEIN"/>
    <property type="match status" value="1"/>
</dbReference>
<evidence type="ECO:0000256" key="7">
    <source>
        <dbReference type="SAM" id="Phobius"/>
    </source>
</evidence>
<keyword evidence="4 7" id="KW-1133">Transmembrane helix</keyword>
<name>A0AB34KK00_9PEZI</name>
<protein>
    <recommendedName>
        <fullName evidence="8">Amino acid transporter transmembrane domain-containing protein</fullName>
    </recommendedName>
</protein>
<feature type="transmembrane region" description="Helical" evidence="7">
    <location>
        <begin position="575"/>
        <end position="600"/>
    </location>
</feature>
<feature type="transmembrane region" description="Helical" evidence="7">
    <location>
        <begin position="369"/>
        <end position="388"/>
    </location>
</feature>
<gene>
    <name evidence="9" type="ORF">WHR41_06320</name>
</gene>
<evidence type="ECO:0000256" key="1">
    <source>
        <dbReference type="ARBA" id="ARBA00004141"/>
    </source>
</evidence>
<feature type="transmembrane region" description="Helical" evidence="7">
    <location>
        <begin position="244"/>
        <end position="264"/>
    </location>
</feature>
<reference evidence="9 10" key="1">
    <citation type="journal article" date="2020" name="Microbiol. Resour. Announc.">
        <title>Draft Genome Sequence of a Cladosporium Species Isolated from the Mesophotic Ascidian Didemnum maculosum.</title>
        <authorList>
            <person name="Gioti A."/>
            <person name="Siaperas R."/>
            <person name="Nikolaivits E."/>
            <person name="Le Goff G."/>
            <person name="Ouazzani J."/>
            <person name="Kotoulas G."/>
            <person name="Topakas E."/>
        </authorList>
    </citation>
    <scope>NUCLEOTIDE SEQUENCE [LARGE SCALE GENOMIC DNA]</scope>
    <source>
        <strain evidence="9 10">TM138-S3</strain>
    </source>
</reference>
<accession>A0AB34KK00</accession>
<feature type="transmembrane region" description="Helical" evidence="7">
    <location>
        <begin position="307"/>
        <end position="326"/>
    </location>
</feature>
<feature type="transmembrane region" description="Helical" evidence="7">
    <location>
        <begin position="400"/>
        <end position="422"/>
    </location>
</feature>
<dbReference type="GO" id="GO:0016020">
    <property type="term" value="C:membrane"/>
    <property type="evidence" value="ECO:0007669"/>
    <property type="project" value="UniProtKB-SubCell"/>
</dbReference>
<feature type="transmembrane region" description="Helical" evidence="7">
    <location>
        <begin position="487"/>
        <end position="507"/>
    </location>
</feature>
<evidence type="ECO:0000313" key="9">
    <source>
        <dbReference type="EMBL" id="KAL1584416.1"/>
    </source>
</evidence>
<evidence type="ECO:0000313" key="10">
    <source>
        <dbReference type="Proteomes" id="UP000803884"/>
    </source>
</evidence>
<organism evidence="9 10">
    <name type="scientific">Cladosporium halotolerans</name>
    <dbReference type="NCBI Taxonomy" id="1052096"/>
    <lineage>
        <taxon>Eukaryota</taxon>
        <taxon>Fungi</taxon>
        <taxon>Dikarya</taxon>
        <taxon>Ascomycota</taxon>
        <taxon>Pezizomycotina</taxon>
        <taxon>Dothideomycetes</taxon>
        <taxon>Dothideomycetidae</taxon>
        <taxon>Cladosporiales</taxon>
        <taxon>Cladosporiaceae</taxon>
        <taxon>Cladosporium</taxon>
    </lineage>
</organism>
<dbReference type="RefSeq" id="XP_069227522.1">
    <property type="nucleotide sequence ID" value="XM_069374925.1"/>
</dbReference>
<feature type="compositionally biased region" description="Polar residues" evidence="6">
    <location>
        <begin position="132"/>
        <end position="144"/>
    </location>
</feature>
<sequence length="623" mass="68961">MDSYPAAATTVTHPTAEMEMAIDAQARQPSVVSEKGAVQERTWGFAARVDETVTFEEYTFWAKLEREMEAEENERFKALHGSYPLFDMIKDQFSSEGRARHRRDKEERAMRLQSSIEKSPAAITESKGPDGTITQTASSETSQDPLKPTDAEWRTAARALRTASWGQMFFLITTDILGWSGAPFVFSSVGYGTGVALYIIFGIFAAFSGWAIWKIFLDMDSSRYPMCSYGDPFFRLFGKKSRHCINVAQSIQQFLTVAVLIMSKSTNIAQISKGKICFSGVMVLVMGIGMIFGIIRSLKKIGWLSNAAVFMNIANFLVIMCAAALYKPYYPAVLKSTLIKTIEPVVVFAGQPPNQYQQQVPGFASQFNAVNTMVYAYAGALLFVAFLAEMRNPMDFWKGLFCAQAFICIVYLLFGVFVYSFWGQYSANNIVNVIRPYGIQTAGNVLTLLTGFIAVFMYFNIGMKTVYLEVFQQAFGFPPISTRKGRIAWYCLGPCYWILAFVIAAAVPNLGGIVSLVGALFMINFTYSFPGMLYLAWIVQKAAALPGEGFNPYTRVTTRMDNGTKRWIRGFKKSWVQSVPCLIYVIAGLACCGMGIWAAIEGLISVFGPGGTVATSFGCPSPV</sequence>
<dbReference type="Pfam" id="PF01490">
    <property type="entry name" value="Aa_trans"/>
    <property type="match status" value="1"/>
</dbReference>
<keyword evidence="5 7" id="KW-0472">Membrane</keyword>
<evidence type="ECO:0000256" key="6">
    <source>
        <dbReference type="SAM" id="MobiDB-lite"/>
    </source>
</evidence>
<feature type="transmembrane region" description="Helical" evidence="7">
    <location>
        <begin position="513"/>
        <end position="537"/>
    </location>
</feature>
<comment type="similarity">
    <text evidence="2">Belongs to the amino acid/polyamine transporter 2 family.</text>
</comment>
<keyword evidence="3 7" id="KW-0812">Transmembrane</keyword>
<evidence type="ECO:0000256" key="4">
    <source>
        <dbReference type="ARBA" id="ARBA00022989"/>
    </source>
</evidence>
<dbReference type="PANTHER" id="PTHR22950">
    <property type="entry name" value="AMINO ACID TRANSPORTER"/>
    <property type="match status" value="1"/>
</dbReference>
<evidence type="ECO:0000256" key="2">
    <source>
        <dbReference type="ARBA" id="ARBA00008066"/>
    </source>
</evidence>
<feature type="region of interest" description="Disordered" evidence="6">
    <location>
        <begin position="110"/>
        <end position="148"/>
    </location>
</feature>
<keyword evidence="10" id="KW-1185">Reference proteome</keyword>
<comment type="caution">
    <text evidence="9">The sequence shown here is derived from an EMBL/GenBank/DDBJ whole genome shotgun (WGS) entry which is preliminary data.</text>
</comment>
<dbReference type="EMBL" id="JAAQHG020000026">
    <property type="protein sequence ID" value="KAL1584416.1"/>
    <property type="molecule type" value="Genomic_DNA"/>
</dbReference>
<evidence type="ECO:0000256" key="3">
    <source>
        <dbReference type="ARBA" id="ARBA00022692"/>
    </source>
</evidence>
<feature type="domain" description="Amino acid transporter transmembrane" evidence="8">
    <location>
        <begin position="161"/>
        <end position="542"/>
    </location>
</feature>
<proteinExistence type="inferred from homology"/>
<evidence type="ECO:0000259" key="8">
    <source>
        <dbReference type="Pfam" id="PF01490"/>
    </source>
</evidence>
<dbReference type="InterPro" id="IPR013057">
    <property type="entry name" value="AA_transpt_TM"/>
</dbReference>
<dbReference type="Proteomes" id="UP000803884">
    <property type="component" value="Unassembled WGS sequence"/>
</dbReference>
<feature type="transmembrane region" description="Helical" evidence="7">
    <location>
        <begin position="195"/>
        <end position="216"/>
    </location>
</feature>
<feature type="transmembrane region" description="Helical" evidence="7">
    <location>
        <begin position="276"/>
        <end position="295"/>
    </location>
</feature>
<feature type="transmembrane region" description="Helical" evidence="7">
    <location>
        <begin position="168"/>
        <end position="189"/>
    </location>
</feature>
<dbReference type="AlphaFoldDB" id="A0AB34KK00"/>
<dbReference type="GO" id="GO:0015179">
    <property type="term" value="F:L-amino acid transmembrane transporter activity"/>
    <property type="evidence" value="ECO:0007669"/>
    <property type="project" value="TreeGrafter"/>
</dbReference>